<dbReference type="RefSeq" id="WP_344529505.1">
    <property type="nucleotide sequence ID" value="NZ_BAAAPE010000009.1"/>
</dbReference>
<evidence type="ECO:0000256" key="1">
    <source>
        <dbReference type="SAM" id="Phobius"/>
    </source>
</evidence>
<feature type="transmembrane region" description="Helical" evidence="1">
    <location>
        <begin position="24"/>
        <end position="45"/>
    </location>
</feature>
<gene>
    <name evidence="2" type="ORF">GCM10009801_37260</name>
</gene>
<reference evidence="2 3" key="1">
    <citation type="journal article" date="2019" name="Int. J. Syst. Evol. Microbiol.">
        <title>The Global Catalogue of Microorganisms (GCM) 10K type strain sequencing project: providing services to taxonomists for standard genome sequencing and annotation.</title>
        <authorList>
            <consortium name="The Broad Institute Genomics Platform"/>
            <consortium name="The Broad Institute Genome Sequencing Center for Infectious Disease"/>
            <person name="Wu L."/>
            <person name="Ma J."/>
        </authorList>
    </citation>
    <scope>NUCLEOTIDE SEQUENCE [LARGE SCALE GENOMIC DNA]</scope>
    <source>
        <strain evidence="2 3">JCM 15478</strain>
    </source>
</reference>
<proteinExistence type="predicted"/>
<organism evidence="2 3">
    <name type="scientific">Streptomyces albiaxialis</name>
    <dbReference type="NCBI Taxonomy" id="329523"/>
    <lineage>
        <taxon>Bacteria</taxon>
        <taxon>Bacillati</taxon>
        <taxon>Actinomycetota</taxon>
        <taxon>Actinomycetes</taxon>
        <taxon>Kitasatosporales</taxon>
        <taxon>Streptomycetaceae</taxon>
        <taxon>Streptomyces</taxon>
    </lineage>
</organism>
<evidence type="ECO:0008006" key="4">
    <source>
        <dbReference type="Google" id="ProtNLM"/>
    </source>
</evidence>
<dbReference type="EMBL" id="BAAAPE010000009">
    <property type="protein sequence ID" value="GAA2079586.1"/>
    <property type="molecule type" value="Genomic_DNA"/>
</dbReference>
<evidence type="ECO:0000313" key="3">
    <source>
        <dbReference type="Proteomes" id="UP001500016"/>
    </source>
</evidence>
<evidence type="ECO:0000313" key="2">
    <source>
        <dbReference type="EMBL" id="GAA2079586.1"/>
    </source>
</evidence>
<dbReference type="Proteomes" id="UP001500016">
    <property type="component" value="Unassembled WGS sequence"/>
</dbReference>
<keyword evidence="3" id="KW-1185">Reference proteome</keyword>
<keyword evidence="1" id="KW-0812">Transmembrane</keyword>
<comment type="caution">
    <text evidence="2">The sequence shown here is derived from an EMBL/GenBank/DDBJ whole genome shotgun (WGS) entry which is preliminary data.</text>
</comment>
<name>A0ABN2W1B7_9ACTN</name>
<accession>A0ABN2W1B7</accession>
<sequence>MVTGGATATALASGLVTHLLLDRLLKAGIVLAALLVLAIGMTVVWRRTGTGPRDRD</sequence>
<keyword evidence="1" id="KW-0472">Membrane</keyword>
<protein>
    <recommendedName>
        <fullName evidence="4">GDT1 family protein</fullName>
    </recommendedName>
</protein>
<keyword evidence="1" id="KW-1133">Transmembrane helix</keyword>